<accession>A0A146J7Y6</accession>
<dbReference type="Gene3D" id="1.10.287.1260">
    <property type="match status" value="1"/>
</dbReference>
<feature type="transmembrane region" description="Helical" evidence="2">
    <location>
        <begin position="187"/>
        <end position="208"/>
    </location>
</feature>
<dbReference type="EMBL" id="AP023359">
    <property type="protein sequence ID" value="BCJ68831.1"/>
    <property type="molecule type" value="Genomic_DNA"/>
</dbReference>
<evidence type="ECO:0000313" key="4">
    <source>
        <dbReference type="EMBL" id="BCJ68831.1"/>
    </source>
</evidence>
<feature type="compositionally biased region" description="Basic and acidic residues" evidence="1">
    <location>
        <begin position="241"/>
        <end position="252"/>
    </location>
</feature>
<feature type="region of interest" description="Disordered" evidence="1">
    <location>
        <begin position="218"/>
        <end position="285"/>
    </location>
</feature>
<feature type="transmembrane region" description="Helical" evidence="2">
    <location>
        <begin position="156"/>
        <end position="175"/>
    </location>
</feature>
<keyword evidence="2" id="KW-0812">Transmembrane</keyword>
<dbReference type="Pfam" id="PF05552">
    <property type="entry name" value="MS_channel_1st_1"/>
    <property type="match status" value="2"/>
</dbReference>
<feature type="transmembrane region" description="Helical" evidence="2">
    <location>
        <begin position="26"/>
        <end position="48"/>
    </location>
</feature>
<keyword evidence="5" id="KW-1185">Reference proteome</keyword>
<reference evidence="4" key="2">
    <citation type="submission" date="2020-08" db="EMBL/GenBank/DDBJ databases">
        <title>Whole genome shotgun sequence of Polymorphospora rubra NBRC 101157.</title>
        <authorList>
            <person name="Komaki H."/>
            <person name="Tamura T."/>
        </authorList>
    </citation>
    <scope>NUCLEOTIDE SEQUENCE</scope>
    <source>
        <strain evidence="4">NBRC 101157</strain>
    </source>
</reference>
<name>A0A146J7Y6_9ACTN</name>
<feature type="transmembrane region" description="Helical" evidence="2">
    <location>
        <begin position="83"/>
        <end position="104"/>
    </location>
</feature>
<gene>
    <name evidence="3" type="primary">thgE</name>
    <name evidence="4" type="ORF">Prubr_58520</name>
</gene>
<evidence type="ECO:0000313" key="5">
    <source>
        <dbReference type="Proteomes" id="UP000680866"/>
    </source>
</evidence>
<evidence type="ECO:0000313" key="3">
    <source>
        <dbReference type="EMBL" id="BAU79599.1"/>
    </source>
</evidence>
<evidence type="ECO:0000256" key="1">
    <source>
        <dbReference type="SAM" id="MobiDB-lite"/>
    </source>
</evidence>
<dbReference type="KEGG" id="pry:Prubr_58520"/>
<reference evidence="3" key="1">
    <citation type="submission" date="2016-04" db="EMBL/GenBank/DDBJ databases">
        <title>Biosynthesis of trehangelin in Polymorphospora rubra K07-0510: identification of metabolic pathway for angelate.</title>
        <authorList>
            <person name="Inahashi Y."/>
            <person name="Shiraishi T."/>
            <person name="Palm K."/>
            <person name="Takahashi Y."/>
            <person name="Omura S."/>
            <person name="Kuzuyama T."/>
            <person name="Nakashima T."/>
        </authorList>
    </citation>
    <scope>NUCLEOTIDE SEQUENCE</scope>
    <source>
        <strain evidence="3">K07-0510</strain>
    </source>
</reference>
<dbReference type="Proteomes" id="UP000680866">
    <property type="component" value="Chromosome"/>
</dbReference>
<evidence type="ECO:0000256" key="2">
    <source>
        <dbReference type="SAM" id="Phobius"/>
    </source>
</evidence>
<dbReference type="InterPro" id="IPR008910">
    <property type="entry name" value="MSC_TM_helix"/>
</dbReference>
<sequence>MRDQLAIPQVDIRGGFNDAVGDIVRFVPRAIAFIAILVIGWIIARLLARAVNGILERVGFDRAVERGGVKRALERSKYDASDIVAKLVFYAGVLFTLQLAFGVWGPNPVSTLINNIVGWLPRAVVAVIIVVVASAIASAVRDLLSSAVGGLSYGRILADVAGWFIVALGVIAALNQIGVATTVTTPVLIAVLATVGGVIVVGVGGGLIRPMQSRLERALQKAETETGRGGVPQPGAAAERGGMERGGMEHGAARQPEPAGMAGGQGDGRSGDGMRRPHSQPAGRH</sequence>
<protein>
    <submittedName>
        <fullName evidence="3">Conserved TM helix repeat-containing protein</fullName>
    </submittedName>
</protein>
<organism evidence="3">
    <name type="scientific">Polymorphospora rubra</name>
    <dbReference type="NCBI Taxonomy" id="338584"/>
    <lineage>
        <taxon>Bacteria</taxon>
        <taxon>Bacillati</taxon>
        <taxon>Actinomycetota</taxon>
        <taxon>Actinomycetes</taxon>
        <taxon>Micromonosporales</taxon>
        <taxon>Micromonosporaceae</taxon>
        <taxon>Polymorphospora</taxon>
    </lineage>
</organism>
<dbReference type="EMBL" id="LC144914">
    <property type="protein sequence ID" value="BAU79599.1"/>
    <property type="molecule type" value="Genomic_DNA"/>
</dbReference>
<keyword evidence="2" id="KW-0472">Membrane</keyword>
<proteinExistence type="predicted"/>
<dbReference type="AlphaFoldDB" id="A0A146J7Y6"/>
<dbReference type="RefSeq" id="WP_212818008.1">
    <property type="nucleotide sequence ID" value="NZ_AP023359.1"/>
</dbReference>
<keyword evidence="2" id="KW-1133">Transmembrane helix</keyword>
<feature type="transmembrane region" description="Helical" evidence="2">
    <location>
        <begin position="124"/>
        <end position="144"/>
    </location>
</feature>